<dbReference type="PRINTS" id="PR00626">
    <property type="entry name" value="CALRETICULIN"/>
</dbReference>
<evidence type="ECO:0000256" key="1">
    <source>
        <dbReference type="ARBA" id="ARBA00004319"/>
    </source>
</evidence>
<accession>A0A9Y4JF61</accession>
<feature type="compositionally biased region" description="Acidic residues" evidence="13">
    <location>
        <begin position="284"/>
        <end position="315"/>
    </location>
</feature>
<feature type="region of interest" description="Disordered" evidence="13">
    <location>
        <begin position="102"/>
        <end position="161"/>
    </location>
</feature>
<proteinExistence type="inferred from homology"/>
<keyword evidence="11 12" id="KW-0143">Chaperone</keyword>
<comment type="similarity">
    <text evidence="2 12">Belongs to the calreticulin family.</text>
</comment>
<dbReference type="GO" id="GO:0005788">
    <property type="term" value="C:endoplasmic reticulum lumen"/>
    <property type="evidence" value="ECO:0007669"/>
    <property type="project" value="UniProtKB-SubCell"/>
</dbReference>
<dbReference type="PROSITE" id="PS00805">
    <property type="entry name" value="CALRETICULIN_REPEAT"/>
    <property type="match status" value="2"/>
</dbReference>
<protein>
    <recommendedName>
        <fullName evidence="3">Calreticulin</fullName>
    </recommendedName>
</protein>
<keyword evidence="6" id="KW-0430">Lectin</keyword>
<dbReference type="InterPro" id="IPR013320">
    <property type="entry name" value="ConA-like_dom_sf"/>
</dbReference>
<evidence type="ECO:0000256" key="7">
    <source>
        <dbReference type="ARBA" id="ARBA00022737"/>
    </source>
</evidence>
<evidence type="ECO:0000256" key="13">
    <source>
        <dbReference type="SAM" id="MobiDB-lite"/>
    </source>
</evidence>
<feature type="compositionally biased region" description="Basic and acidic residues" evidence="13">
    <location>
        <begin position="317"/>
        <end position="329"/>
    </location>
</feature>
<dbReference type="SUPFAM" id="SSF63887">
    <property type="entry name" value="P-domain of calnexin/calreticulin"/>
    <property type="match status" value="1"/>
</dbReference>
<dbReference type="Gene3D" id="2.10.250.10">
    <property type="entry name" value="Calreticulin/calnexin, P domain"/>
    <property type="match status" value="1"/>
</dbReference>
<organism evidence="14 15">
    <name type="scientific">Stegastes partitus</name>
    <name type="common">bicolor damselfish</name>
    <dbReference type="NCBI Taxonomy" id="144197"/>
    <lineage>
        <taxon>Eukaryota</taxon>
        <taxon>Metazoa</taxon>
        <taxon>Chordata</taxon>
        <taxon>Craniata</taxon>
        <taxon>Vertebrata</taxon>
        <taxon>Euteleostomi</taxon>
        <taxon>Actinopterygii</taxon>
        <taxon>Neopterygii</taxon>
        <taxon>Teleostei</taxon>
        <taxon>Neoteleostei</taxon>
        <taxon>Acanthomorphata</taxon>
        <taxon>Ovalentaria</taxon>
        <taxon>Pomacentridae</taxon>
        <taxon>Stegastes</taxon>
    </lineage>
</organism>
<dbReference type="AlphaFoldDB" id="A0A9Y4JF61"/>
<feature type="chain" id="PRO_5041488242" description="Calreticulin" evidence="12">
    <location>
        <begin position="22"/>
        <end position="329"/>
    </location>
</feature>
<name>A0A9Y4JF61_9TELE</name>
<dbReference type="GeneID" id="103353071"/>
<reference evidence="15" key="1">
    <citation type="submission" date="2025-08" db="UniProtKB">
        <authorList>
            <consortium name="RefSeq"/>
        </authorList>
    </citation>
    <scope>IDENTIFICATION</scope>
</reference>
<dbReference type="InterPro" id="IPR018124">
    <property type="entry name" value="Calret/calnex_CS"/>
</dbReference>
<dbReference type="Pfam" id="PF00262">
    <property type="entry name" value="Calreticulin"/>
    <property type="match status" value="2"/>
</dbReference>
<keyword evidence="8 12" id="KW-0256">Endoplasmic reticulum</keyword>
<keyword evidence="5 12" id="KW-0732">Signal</keyword>
<dbReference type="SUPFAM" id="SSF49899">
    <property type="entry name" value="Concanavalin A-like lectins/glucanases"/>
    <property type="match status" value="1"/>
</dbReference>
<keyword evidence="7" id="KW-0677">Repeat</keyword>
<sequence>MGKMQVLGVVAVVLALYCVHAKVYFREEFLDGDEWRSRWVNSKHKSDYGEWKLTAGNFYGDAEKDKGTSCDDELSHLYTLILNPDQTYEVKIDNEKVESGSLEDDWDFLPPKKIKDPEAKKPEDWDDRAKIDDADDTKPEDWDKPENIPDPDAKKPEDWDEDMDGEWEPPMIPNPDYKGEWKPKQIDNPNYKGPWVHPEIDNPEYSADSNIYKFDNIGVLGLDLWQVKSGTIFDNFLITDDVKEAEDIAQETWGVTKEPEKKMKQEQDDLKRKEEEEKNKEQDTEADEEEDLDEEEDEDEEEGEEEIKDFEEAISEMDNKEAKPDHTEL</sequence>
<dbReference type="GO" id="GO:0005789">
    <property type="term" value="C:endoplasmic reticulum membrane"/>
    <property type="evidence" value="ECO:0007669"/>
    <property type="project" value="TreeGrafter"/>
</dbReference>
<dbReference type="GO" id="GO:0030246">
    <property type="term" value="F:carbohydrate binding"/>
    <property type="evidence" value="ECO:0007669"/>
    <property type="project" value="UniProtKB-KW"/>
</dbReference>
<keyword evidence="9" id="KW-0862">Zinc</keyword>
<evidence type="ECO:0000256" key="3">
    <source>
        <dbReference type="ARBA" id="ARBA00015837"/>
    </source>
</evidence>
<evidence type="ECO:0000256" key="4">
    <source>
        <dbReference type="ARBA" id="ARBA00022723"/>
    </source>
</evidence>
<feature type="compositionally biased region" description="Basic and acidic residues" evidence="13">
    <location>
        <begin position="257"/>
        <end position="283"/>
    </location>
</feature>
<dbReference type="GO" id="GO:0036503">
    <property type="term" value="P:ERAD pathway"/>
    <property type="evidence" value="ECO:0007669"/>
    <property type="project" value="TreeGrafter"/>
</dbReference>
<evidence type="ECO:0000256" key="6">
    <source>
        <dbReference type="ARBA" id="ARBA00022734"/>
    </source>
</evidence>
<feature type="compositionally biased region" description="Basic and acidic residues" evidence="13">
    <location>
        <begin position="113"/>
        <end position="157"/>
    </location>
</feature>
<evidence type="ECO:0000256" key="11">
    <source>
        <dbReference type="ARBA" id="ARBA00023186"/>
    </source>
</evidence>
<evidence type="ECO:0000256" key="5">
    <source>
        <dbReference type="ARBA" id="ARBA00022729"/>
    </source>
</evidence>
<dbReference type="Gene3D" id="2.60.120.200">
    <property type="match status" value="2"/>
</dbReference>
<keyword evidence="14" id="KW-1185">Reference proteome</keyword>
<dbReference type="GO" id="GO:0051082">
    <property type="term" value="F:unfolded protein binding"/>
    <property type="evidence" value="ECO:0007669"/>
    <property type="project" value="InterPro"/>
</dbReference>
<evidence type="ECO:0000256" key="2">
    <source>
        <dbReference type="ARBA" id="ARBA00010983"/>
    </source>
</evidence>
<comment type="subcellular location">
    <subcellularLocation>
        <location evidence="1">Endoplasmic reticulum lumen</location>
    </subcellularLocation>
</comment>
<gene>
    <name evidence="15" type="primary">LOC103353071</name>
</gene>
<dbReference type="InterPro" id="IPR001580">
    <property type="entry name" value="Calret/calnex"/>
</dbReference>
<dbReference type="PANTHER" id="PTHR11073:SF42">
    <property type="entry name" value="CALRETICULIN"/>
    <property type="match status" value="1"/>
</dbReference>
<evidence type="ECO:0000256" key="12">
    <source>
        <dbReference type="RuleBase" id="RU362126"/>
    </source>
</evidence>
<evidence type="ECO:0000313" key="15">
    <source>
        <dbReference type="RefSeq" id="XP_008274070.1"/>
    </source>
</evidence>
<feature type="region of interest" description="Disordered" evidence="13">
    <location>
        <begin position="173"/>
        <end position="195"/>
    </location>
</feature>
<evidence type="ECO:0000256" key="8">
    <source>
        <dbReference type="ARBA" id="ARBA00022824"/>
    </source>
</evidence>
<evidence type="ECO:0000313" key="14">
    <source>
        <dbReference type="Proteomes" id="UP000694891"/>
    </source>
</evidence>
<keyword evidence="10" id="KW-0106">Calcium</keyword>
<dbReference type="Proteomes" id="UP000694891">
    <property type="component" value="Unplaced"/>
</dbReference>
<dbReference type="RefSeq" id="XP_008274070.1">
    <property type="nucleotide sequence ID" value="XM_008275848.1"/>
</dbReference>
<feature type="signal peptide" evidence="12">
    <location>
        <begin position="1"/>
        <end position="21"/>
    </location>
</feature>
<evidence type="ECO:0000256" key="9">
    <source>
        <dbReference type="ARBA" id="ARBA00022833"/>
    </source>
</evidence>
<keyword evidence="4" id="KW-0479">Metal-binding</keyword>
<dbReference type="GO" id="GO:0005509">
    <property type="term" value="F:calcium ion binding"/>
    <property type="evidence" value="ECO:0007669"/>
    <property type="project" value="InterPro"/>
</dbReference>
<dbReference type="PANTHER" id="PTHR11073">
    <property type="entry name" value="CALRETICULIN AND CALNEXIN"/>
    <property type="match status" value="1"/>
</dbReference>
<feature type="region of interest" description="Disordered" evidence="13">
    <location>
        <begin position="250"/>
        <end position="329"/>
    </location>
</feature>
<dbReference type="InterPro" id="IPR009033">
    <property type="entry name" value="Calreticulin/calnexin_P_dom_sf"/>
</dbReference>
<dbReference type="GO" id="GO:0006457">
    <property type="term" value="P:protein folding"/>
    <property type="evidence" value="ECO:0007669"/>
    <property type="project" value="InterPro"/>
</dbReference>
<evidence type="ECO:0000256" key="10">
    <source>
        <dbReference type="ARBA" id="ARBA00022837"/>
    </source>
</evidence>
<dbReference type="FunFam" id="2.10.250.10:FF:000002">
    <property type="entry name" value="Calreticulin"/>
    <property type="match status" value="1"/>
</dbReference>